<keyword evidence="2" id="KW-0238">DNA-binding</keyword>
<evidence type="ECO:0000313" key="2">
    <source>
        <dbReference type="EMBL" id="KAF0746171.1"/>
    </source>
</evidence>
<gene>
    <name evidence="2" type="ORF">FWK35_00034688</name>
</gene>
<name>A0A6G0XZS7_APHCR</name>
<keyword evidence="2" id="KW-0371">Homeobox</keyword>
<feature type="compositionally biased region" description="Polar residues" evidence="1">
    <location>
        <begin position="108"/>
        <end position="119"/>
    </location>
</feature>
<dbReference type="GO" id="GO:0003677">
    <property type="term" value="F:DNA binding"/>
    <property type="evidence" value="ECO:0007669"/>
    <property type="project" value="UniProtKB-KW"/>
</dbReference>
<keyword evidence="3" id="KW-1185">Reference proteome</keyword>
<reference evidence="2 3" key="1">
    <citation type="submission" date="2019-08" db="EMBL/GenBank/DDBJ databases">
        <title>Whole genome of Aphis craccivora.</title>
        <authorList>
            <person name="Voronova N.V."/>
            <person name="Shulinski R.S."/>
            <person name="Bandarenka Y.V."/>
            <person name="Zhorov D.G."/>
            <person name="Warner D."/>
        </authorList>
    </citation>
    <scope>NUCLEOTIDE SEQUENCE [LARGE SCALE GENOMIC DNA]</scope>
    <source>
        <strain evidence="2">180601</strain>
        <tissue evidence="2">Whole Body</tissue>
    </source>
</reference>
<protein>
    <submittedName>
        <fullName evidence="2">Zinc finger homeobox protein 3-like</fullName>
    </submittedName>
</protein>
<dbReference type="Proteomes" id="UP000478052">
    <property type="component" value="Unassembled WGS sequence"/>
</dbReference>
<dbReference type="AlphaFoldDB" id="A0A6G0XZS7"/>
<feature type="compositionally biased region" description="Low complexity" evidence="1">
    <location>
        <begin position="7"/>
        <end position="21"/>
    </location>
</feature>
<dbReference type="EMBL" id="VUJU01007302">
    <property type="protein sequence ID" value="KAF0746171.1"/>
    <property type="molecule type" value="Genomic_DNA"/>
</dbReference>
<organism evidence="2 3">
    <name type="scientific">Aphis craccivora</name>
    <name type="common">Cowpea aphid</name>
    <dbReference type="NCBI Taxonomy" id="307492"/>
    <lineage>
        <taxon>Eukaryota</taxon>
        <taxon>Metazoa</taxon>
        <taxon>Ecdysozoa</taxon>
        <taxon>Arthropoda</taxon>
        <taxon>Hexapoda</taxon>
        <taxon>Insecta</taxon>
        <taxon>Pterygota</taxon>
        <taxon>Neoptera</taxon>
        <taxon>Paraneoptera</taxon>
        <taxon>Hemiptera</taxon>
        <taxon>Sternorrhyncha</taxon>
        <taxon>Aphidomorpha</taxon>
        <taxon>Aphidoidea</taxon>
        <taxon>Aphididae</taxon>
        <taxon>Aphidini</taxon>
        <taxon>Aphis</taxon>
        <taxon>Aphis</taxon>
    </lineage>
</organism>
<dbReference type="OrthoDB" id="3225452at2759"/>
<proteinExistence type="predicted"/>
<evidence type="ECO:0000313" key="3">
    <source>
        <dbReference type="Proteomes" id="UP000478052"/>
    </source>
</evidence>
<comment type="caution">
    <text evidence="2">The sequence shown here is derived from an EMBL/GenBank/DDBJ whole genome shotgun (WGS) entry which is preliminary data.</text>
</comment>
<sequence length="258" mass="26069">DLYESMQAQPPQQQAQNATPVYTPPVPTTLVGGVTPLAPLTMQEIQKMSPSTVLDHTHLSPVQYHTDSGTAPGGFSNGGSGGGAGPQQSGGVSLSLSAADVTPAGSPDPSSLTVLQPANNNQNNGTVYAASAPTMLPGFTTHYATAGAGTEYASYTSSPYNQYASSPYAGYSYNPTGTSGLLNHRYYYNNSNGHNNNAHEICGNETGSSASMAARSPVAATRANSAACASASSPLGSASSPCQANNPGAVTSPYIGIS</sequence>
<feature type="compositionally biased region" description="Gly residues" evidence="1">
    <location>
        <begin position="71"/>
        <end position="85"/>
    </location>
</feature>
<feature type="region of interest" description="Disordered" evidence="1">
    <location>
        <begin position="62"/>
        <end position="119"/>
    </location>
</feature>
<feature type="non-terminal residue" evidence="2">
    <location>
        <position position="1"/>
    </location>
</feature>
<accession>A0A6G0XZS7</accession>
<evidence type="ECO:0000256" key="1">
    <source>
        <dbReference type="SAM" id="MobiDB-lite"/>
    </source>
</evidence>
<feature type="region of interest" description="Disordered" evidence="1">
    <location>
        <begin position="1"/>
        <end position="23"/>
    </location>
</feature>